<keyword evidence="9 11" id="KW-0342">GTP-binding</keyword>
<dbReference type="PROSITE" id="PS51231">
    <property type="entry name" value="DAD"/>
    <property type="match status" value="1"/>
</dbReference>
<dbReference type="EMBL" id="JANTQA010000047">
    <property type="protein sequence ID" value="KAJ3431958.1"/>
    <property type="molecule type" value="Genomic_DNA"/>
</dbReference>
<dbReference type="Pfam" id="PF02181">
    <property type="entry name" value="FH2"/>
    <property type="match status" value="1"/>
</dbReference>
<keyword evidence="7" id="KW-0653">Protein transport</keyword>
<dbReference type="Pfam" id="PF06367">
    <property type="entry name" value="Drf_FH3"/>
    <property type="match status" value="1"/>
</dbReference>
<dbReference type="GO" id="GO:0005794">
    <property type="term" value="C:Golgi apparatus"/>
    <property type="evidence" value="ECO:0007669"/>
    <property type="project" value="UniProtKB-SubCell"/>
</dbReference>
<keyword evidence="10" id="KW-0449">Lipoprotein</keyword>
<feature type="binding site" evidence="11">
    <location>
        <position position="1082"/>
    </location>
    <ligand>
        <name>GTP</name>
        <dbReference type="ChEBI" id="CHEBI:37565"/>
    </ligand>
</feature>
<dbReference type="InterPro" id="IPR027417">
    <property type="entry name" value="P-loop_NTPase"/>
</dbReference>
<keyword evidence="8" id="KW-0333">Golgi apparatus</keyword>
<keyword evidence="3" id="KW-0813">Transport</keyword>
<feature type="coiled-coil region" evidence="13">
    <location>
        <begin position="842"/>
        <end position="876"/>
    </location>
</feature>
<evidence type="ECO:0000256" key="9">
    <source>
        <dbReference type="ARBA" id="ARBA00023134"/>
    </source>
</evidence>
<feature type="domain" description="GBD/FH3" evidence="16">
    <location>
        <begin position="26"/>
        <end position="372"/>
    </location>
</feature>
<evidence type="ECO:0000259" key="16">
    <source>
        <dbReference type="PROSITE" id="PS51232"/>
    </source>
</evidence>
<dbReference type="GO" id="GO:0046872">
    <property type="term" value="F:metal ion binding"/>
    <property type="evidence" value="ECO:0007669"/>
    <property type="project" value="UniProtKB-KW"/>
</dbReference>
<evidence type="ECO:0000256" key="1">
    <source>
        <dbReference type="ARBA" id="ARBA00004555"/>
    </source>
</evidence>
<dbReference type="SMART" id="SM01140">
    <property type="entry name" value="Drf_GBD"/>
    <property type="match status" value="1"/>
</dbReference>
<evidence type="ECO:0000256" key="14">
    <source>
        <dbReference type="SAM" id="MobiDB-lite"/>
    </source>
</evidence>
<dbReference type="Gene3D" id="1.25.10.10">
    <property type="entry name" value="Leucine-rich Repeat Variant"/>
    <property type="match status" value="1"/>
</dbReference>
<accession>A0AAV7YW45</accession>
<keyword evidence="12" id="KW-0479">Metal-binding</keyword>
<dbReference type="SUPFAM" id="SSF48371">
    <property type="entry name" value="ARM repeat"/>
    <property type="match status" value="1"/>
</dbReference>
<comment type="similarity">
    <text evidence="2">Belongs to the small GTPase superfamily. Arf family.</text>
</comment>
<dbReference type="SUPFAM" id="SSF52540">
    <property type="entry name" value="P-loop containing nucleoside triphosphate hydrolases"/>
    <property type="match status" value="1"/>
</dbReference>
<keyword evidence="4" id="KW-0519">Myristate</keyword>
<dbReference type="SMART" id="SM00175">
    <property type="entry name" value="RAB"/>
    <property type="match status" value="1"/>
</dbReference>
<feature type="domain" description="FH2" evidence="17">
    <location>
        <begin position="566"/>
        <end position="965"/>
    </location>
</feature>
<dbReference type="Pfam" id="PF00025">
    <property type="entry name" value="Arf"/>
    <property type="match status" value="1"/>
</dbReference>
<keyword evidence="5 11" id="KW-0547">Nucleotide-binding</keyword>
<sequence length="1194" mass="138811">MYRGKRSKQTPNHIVHDTKTKQEINLTKEEEKQLNKDFEKLISTMNLDSTKQKMMRGMKLAQKKQLLEMKRLEKETTSVDEYLQELSSRPNLDLIRTMRVELTNSSLPWLEDFVKAAGHLHVFDFLRMTLISNEDNDLILECARAVKSIMNNAPGLKGVLSLQHSIEILTLGLTCSCEKSLKIFFDLLAAVSTFGQYNEKVNEEILSIHKKQKLLPYYLITKHLFKTKDYELRFSAMMLILALLNNEKISNRVEIRFLLIDLEFDKWLKTVKRIEGDPFTNLLELFETQMENDFDHMEYKYGVSNYNIYATGSIMKGLTEEIKDQEYHDLPLEILRLIVFFLTSGNFKWRDILTSIDDILIDSVEDLDNKKGTFKEILFKQTEIYHSETLNFEIEQFQKNIENFEKINERNNQEFLNLLHQMKIFSERQIKKIKKHSKIQTIIESLKLKFNEKFDELKIENKNLKKQKKHLINQNNSFKENISYYNKILNKNQNNANVDDKSIKQNNNKETNNDIENKTSSQSVDKGVIPPPPMLGGGGGIPPPPPSMLGGGGGMFPPPLMFGNSFNKKKIPKSNLVGLNWNKIPSQLGSQGYWKDLDTSEEMDIKLEDFKKLFSKKKKFELNNSKNKRNQNNNNKMAGLINAKKTSNIEITLRKIKKNAKEICQAILKIDEDILTEDFVRSLLTQLPTDDERRVIQKYKGKISKLTFAEKFYQQLIPIPHIRERLVFFLFYKNFNENIQTVSQQLKHLDAACNEMKNNENFNFLLQIILKIGNVMNGGSYRGGASGFNLEILPKLKDTKSPNDRTLSLMNYISTLITEKYPKVINILNNILIFDKASEVDLSHINQNMNSINTKLLNLEEELNFFKENESSLQKEDNFYPVMNNFSINANVSFRNVKLKFEKANKKFKETHEYFGITNQKNYSPMVFFSLITDCLKDLRMAGKQNIKRIENQKKLERLRKKKERHQKLKHFKNVGSSMINEVGVMDDLIEKMRSGEAFKLKKSQSLPNFQSNGKAISKLKKKIFGNKEMRLLMLGLDAAGKTTVLYKLKLGQSVTTIPTVGFNVETVQYKNVKFNVWDVGGQEKIRPLWRHYFTGTQGLIFVVDSNDRARIDEARNELHKIISDREMRESLLLVFANKQDLPNVMTPAEITERLELHKLRDRNWFVQPTCAINGDGLFEGLTWLSTNIKDKKK</sequence>
<dbReference type="FunFam" id="3.40.50.300:FF:003500">
    <property type="entry name" value="ADP-ribosylation factor 1"/>
    <property type="match status" value="1"/>
</dbReference>
<organism evidence="18 19">
    <name type="scientific">Anaeramoeba flamelloides</name>
    <dbReference type="NCBI Taxonomy" id="1746091"/>
    <lineage>
        <taxon>Eukaryota</taxon>
        <taxon>Metamonada</taxon>
        <taxon>Anaeramoebidae</taxon>
        <taxon>Anaeramoeba</taxon>
    </lineage>
</organism>
<dbReference type="GO" id="GO:0003779">
    <property type="term" value="F:actin binding"/>
    <property type="evidence" value="ECO:0007669"/>
    <property type="project" value="InterPro"/>
</dbReference>
<dbReference type="InterPro" id="IPR005225">
    <property type="entry name" value="Small_GTP-bd"/>
</dbReference>
<dbReference type="PRINTS" id="PR00328">
    <property type="entry name" value="SAR1GTPBP"/>
</dbReference>
<dbReference type="GO" id="GO:0016192">
    <property type="term" value="P:vesicle-mediated transport"/>
    <property type="evidence" value="ECO:0007669"/>
    <property type="project" value="UniProtKB-KW"/>
</dbReference>
<dbReference type="InterPro" id="IPR042201">
    <property type="entry name" value="FH2_Formin_sf"/>
</dbReference>
<dbReference type="Pfam" id="PF06371">
    <property type="entry name" value="Drf_GBD"/>
    <property type="match status" value="1"/>
</dbReference>
<dbReference type="Gene3D" id="3.40.50.300">
    <property type="entry name" value="P-loop containing nucleotide triphosphate hydrolases"/>
    <property type="match status" value="1"/>
</dbReference>
<dbReference type="SUPFAM" id="SSF101447">
    <property type="entry name" value="Formin homology 2 domain (FH2 domain)"/>
    <property type="match status" value="1"/>
</dbReference>
<dbReference type="InterPro" id="IPR014767">
    <property type="entry name" value="DAD_dom"/>
</dbReference>
<dbReference type="Gene3D" id="1.20.58.2220">
    <property type="entry name" value="Formin, FH2 domain"/>
    <property type="match status" value="1"/>
</dbReference>
<feature type="coiled-coil region" evidence="13">
    <location>
        <begin position="732"/>
        <end position="759"/>
    </location>
</feature>
<evidence type="ECO:0000313" key="18">
    <source>
        <dbReference type="EMBL" id="KAJ3431958.1"/>
    </source>
</evidence>
<evidence type="ECO:0000259" key="17">
    <source>
        <dbReference type="PROSITE" id="PS51444"/>
    </source>
</evidence>
<feature type="binding site" evidence="11">
    <location>
        <begin position="1138"/>
        <end position="1141"/>
    </location>
    <ligand>
        <name>GTP</name>
        <dbReference type="ChEBI" id="CHEBI:37565"/>
    </ligand>
</feature>
<feature type="binding site" evidence="12">
    <location>
        <position position="1060"/>
    </location>
    <ligand>
        <name>Mg(2+)</name>
        <dbReference type="ChEBI" id="CHEBI:18420"/>
    </ligand>
</feature>
<evidence type="ECO:0000256" key="11">
    <source>
        <dbReference type="PIRSR" id="PIRSR606689-1"/>
    </source>
</evidence>
<dbReference type="PANTHER" id="PTHR11711">
    <property type="entry name" value="ADP RIBOSYLATION FACTOR-RELATED"/>
    <property type="match status" value="1"/>
</dbReference>
<dbReference type="NCBIfam" id="TIGR00231">
    <property type="entry name" value="small_GTP"/>
    <property type="match status" value="1"/>
</dbReference>
<dbReference type="GO" id="GO:0003924">
    <property type="term" value="F:GTPase activity"/>
    <property type="evidence" value="ECO:0007669"/>
    <property type="project" value="InterPro"/>
</dbReference>
<dbReference type="PROSITE" id="PS51444">
    <property type="entry name" value="FH2"/>
    <property type="match status" value="1"/>
</dbReference>
<dbReference type="InterPro" id="IPR041838">
    <property type="entry name" value="Arf6"/>
</dbReference>
<dbReference type="InterPro" id="IPR011989">
    <property type="entry name" value="ARM-like"/>
</dbReference>
<dbReference type="GO" id="GO:0030036">
    <property type="term" value="P:actin cytoskeleton organization"/>
    <property type="evidence" value="ECO:0007669"/>
    <property type="project" value="InterPro"/>
</dbReference>
<keyword evidence="6" id="KW-0931">ER-Golgi transport</keyword>
<evidence type="ECO:0000256" key="6">
    <source>
        <dbReference type="ARBA" id="ARBA00022892"/>
    </source>
</evidence>
<evidence type="ECO:0000256" key="4">
    <source>
        <dbReference type="ARBA" id="ARBA00022707"/>
    </source>
</evidence>
<evidence type="ECO:0000256" key="10">
    <source>
        <dbReference type="ARBA" id="ARBA00023288"/>
    </source>
</evidence>
<proteinExistence type="inferred from homology"/>
<dbReference type="InterPro" id="IPR010472">
    <property type="entry name" value="FH3_dom"/>
</dbReference>
<keyword evidence="12" id="KW-0460">Magnesium</keyword>
<dbReference type="InterPro" id="IPR006689">
    <property type="entry name" value="Small_GTPase_ARF/SAR"/>
</dbReference>
<evidence type="ECO:0000256" key="13">
    <source>
        <dbReference type="SAM" id="Coils"/>
    </source>
</evidence>
<feature type="binding site" evidence="11">
    <location>
        <begin position="1036"/>
        <end position="1043"/>
    </location>
    <ligand>
        <name>GTP</name>
        <dbReference type="ChEBI" id="CHEBI:37565"/>
    </ligand>
</feature>
<evidence type="ECO:0000256" key="7">
    <source>
        <dbReference type="ARBA" id="ARBA00022927"/>
    </source>
</evidence>
<comment type="caution">
    <text evidence="18">The sequence shown here is derived from an EMBL/GenBank/DDBJ whole genome shotgun (WGS) entry which is preliminary data.</text>
</comment>
<dbReference type="InterPro" id="IPR010473">
    <property type="entry name" value="GTPase-bd"/>
</dbReference>
<evidence type="ECO:0000256" key="2">
    <source>
        <dbReference type="ARBA" id="ARBA00010290"/>
    </source>
</evidence>
<evidence type="ECO:0000256" key="8">
    <source>
        <dbReference type="ARBA" id="ARBA00023034"/>
    </source>
</evidence>
<keyword evidence="13" id="KW-0175">Coiled coil</keyword>
<dbReference type="InterPro" id="IPR015425">
    <property type="entry name" value="FH2_Formin"/>
</dbReference>
<dbReference type="SMART" id="SM00178">
    <property type="entry name" value="SAR"/>
    <property type="match status" value="1"/>
</dbReference>
<dbReference type="GO" id="GO:0015031">
    <property type="term" value="P:protein transport"/>
    <property type="evidence" value="ECO:0007669"/>
    <property type="project" value="UniProtKB-KW"/>
</dbReference>
<dbReference type="GO" id="GO:0031267">
    <property type="term" value="F:small GTPase binding"/>
    <property type="evidence" value="ECO:0007669"/>
    <property type="project" value="InterPro"/>
</dbReference>
<evidence type="ECO:0000256" key="3">
    <source>
        <dbReference type="ARBA" id="ARBA00022448"/>
    </source>
</evidence>
<feature type="domain" description="DAD" evidence="15">
    <location>
        <begin position="981"/>
        <end position="1006"/>
    </location>
</feature>
<dbReference type="InterPro" id="IPR024156">
    <property type="entry name" value="Small_GTPase_ARF"/>
</dbReference>
<dbReference type="SMART" id="SM00498">
    <property type="entry name" value="FH2"/>
    <property type="match status" value="1"/>
</dbReference>
<evidence type="ECO:0000256" key="12">
    <source>
        <dbReference type="PIRSR" id="PIRSR606689-2"/>
    </source>
</evidence>
<reference evidence="18" key="1">
    <citation type="submission" date="2022-08" db="EMBL/GenBank/DDBJ databases">
        <title>Novel sulphate-reducing endosymbionts in the free-living metamonad Anaeramoeba.</title>
        <authorList>
            <person name="Jerlstrom-Hultqvist J."/>
            <person name="Cepicka I."/>
            <person name="Gallot-Lavallee L."/>
            <person name="Salas-Leiva D."/>
            <person name="Curtis B.A."/>
            <person name="Zahonova K."/>
            <person name="Pipaliya S."/>
            <person name="Dacks J."/>
            <person name="Roger A.J."/>
        </authorList>
    </citation>
    <scope>NUCLEOTIDE SEQUENCE</scope>
    <source>
        <strain evidence="18">Busselton2</strain>
    </source>
</reference>
<dbReference type="CDD" id="cd04149">
    <property type="entry name" value="Arf6"/>
    <property type="match status" value="1"/>
</dbReference>
<protein>
    <submittedName>
        <fullName evidence="18">Adp-ribosylation factor</fullName>
    </submittedName>
</protein>
<feature type="coiled-coil region" evidence="13">
    <location>
        <begin position="387"/>
        <end position="414"/>
    </location>
</feature>
<feature type="binding site" evidence="12">
    <location>
        <position position="1043"/>
    </location>
    <ligand>
        <name>Mg(2+)</name>
        <dbReference type="ChEBI" id="CHEBI:18420"/>
    </ligand>
</feature>
<name>A0AAV7YW45_9EUKA</name>
<gene>
    <name evidence="18" type="ORF">M0812_20883</name>
</gene>
<comment type="subcellular location">
    <subcellularLocation>
        <location evidence="1">Golgi apparatus</location>
    </subcellularLocation>
</comment>
<evidence type="ECO:0000313" key="19">
    <source>
        <dbReference type="Proteomes" id="UP001146793"/>
    </source>
</evidence>
<dbReference type="InterPro" id="IPR016024">
    <property type="entry name" value="ARM-type_fold"/>
</dbReference>
<dbReference type="PROSITE" id="PS51417">
    <property type="entry name" value="ARF"/>
    <property type="match status" value="1"/>
</dbReference>
<dbReference type="SMART" id="SM00177">
    <property type="entry name" value="ARF"/>
    <property type="match status" value="1"/>
</dbReference>
<dbReference type="Proteomes" id="UP001146793">
    <property type="component" value="Unassembled WGS sequence"/>
</dbReference>
<dbReference type="PROSITE" id="PS51232">
    <property type="entry name" value="GBD_FH3"/>
    <property type="match status" value="1"/>
</dbReference>
<feature type="region of interest" description="Disordered" evidence="14">
    <location>
        <begin position="495"/>
        <end position="552"/>
    </location>
</feature>
<feature type="coiled-coil region" evidence="13">
    <location>
        <begin position="447"/>
        <end position="481"/>
    </location>
</feature>
<evidence type="ECO:0000256" key="5">
    <source>
        <dbReference type="ARBA" id="ARBA00022741"/>
    </source>
</evidence>
<dbReference type="InterPro" id="IPR014768">
    <property type="entry name" value="GBD/FH3_dom"/>
</dbReference>
<dbReference type="GO" id="GO:0005525">
    <property type="term" value="F:GTP binding"/>
    <property type="evidence" value="ECO:0007669"/>
    <property type="project" value="UniProtKB-KW"/>
</dbReference>
<evidence type="ECO:0000259" key="15">
    <source>
        <dbReference type="PROSITE" id="PS51231"/>
    </source>
</evidence>
<dbReference type="AlphaFoldDB" id="A0AAV7YW45"/>